<dbReference type="SUPFAM" id="SSF143011">
    <property type="entry name" value="RelE-like"/>
    <property type="match status" value="1"/>
</dbReference>
<dbReference type="OrthoDB" id="5296677at2"/>
<dbReference type="Proteomes" id="UP000184608">
    <property type="component" value="Unassembled WGS sequence"/>
</dbReference>
<dbReference type="InterPro" id="IPR031552">
    <property type="entry name" value="ParE-like_toxin"/>
</dbReference>
<evidence type="ECO:0008006" key="3">
    <source>
        <dbReference type="Google" id="ProtNLM"/>
    </source>
</evidence>
<proteinExistence type="predicted"/>
<dbReference type="STRING" id="1216006.VA7868_01431"/>
<evidence type="ECO:0000313" key="2">
    <source>
        <dbReference type="Proteomes" id="UP000184608"/>
    </source>
</evidence>
<dbReference type="Gene3D" id="3.30.2310.20">
    <property type="entry name" value="RelE-like"/>
    <property type="match status" value="1"/>
</dbReference>
<dbReference type="AlphaFoldDB" id="A0A1M5Y169"/>
<sequence length="109" mass="13189">MSEKQKENKLSVYQTNRFEKQLKRLSETQLQRIEDEIDLIIENPKLGTRKKGDLSHLWVHKFNLERKQILLGYSWVEDRLELYLLNIGPHENYYETMKKSRRLDLKTIG</sequence>
<name>A0A1M5Y169_9VIBR</name>
<dbReference type="InterPro" id="IPR035093">
    <property type="entry name" value="RelE/ParE_toxin_dom_sf"/>
</dbReference>
<protein>
    <recommendedName>
        <fullName evidence="3">Addiction module toxin RelE</fullName>
    </recommendedName>
</protein>
<dbReference type="Pfam" id="PF15781">
    <property type="entry name" value="ParE-like_toxin"/>
    <property type="match status" value="1"/>
</dbReference>
<dbReference type="RefSeq" id="WP_073603173.1">
    <property type="nucleotide sequence ID" value="NZ_FQXZ01000014.1"/>
</dbReference>
<reference evidence="1 2" key="1">
    <citation type="submission" date="2016-11" db="EMBL/GenBank/DDBJ databases">
        <authorList>
            <person name="Jaros S."/>
            <person name="Januszkiewicz K."/>
            <person name="Wedrychowicz H."/>
        </authorList>
    </citation>
    <scope>NUCLEOTIDE SEQUENCE [LARGE SCALE GENOMIC DNA]</scope>
    <source>
        <strain evidence="1 2">CECT 7868</strain>
    </source>
</reference>
<accession>A0A1M5Y169</accession>
<evidence type="ECO:0000313" key="1">
    <source>
        <dbReference type="EMBL" id="SHI05810.1"/>
    </source>
</evidence>
<organism evidence="1 2">
    <name type="scientific">Vibrio aerogenes CECT 7868</name>
    <dbReference type="NCBI Taxonomy" id="1216006"/>
    <lineage>
        <taxon>Bacteria</taxon>
        <taxon>Pseudomonadati</taxon>
        <taxon>Pseudomonadota</taxon>
        <taxon>Gammaproteobacteria</taxon>
        <taxon>Vibrionales</taxon>
        <taxon>Vibrionaceae</taxon>
        <taxon>Vibrio</taxon>
    </lineage>
</organism>
<dbReference type="EMBL" id="FQXZ01000014">
    <property type="protein sequence ID" value="SHI05810.1"/>
    <property type="molecule type" value="Genomic_DNA"/>
</dbReference>
<keyword evidence="2" id="KW-1185">Reference proteome</keyword>
<gene>
    <name evidence="1" type="ORF">VA7868_01431</name>
</gene>